<sequence length="382" mass="42513">MLHEASELSSLPVLTGIDMCLSNAKSGVAFKAIVQDSTSDTLILESFYNTHIAGKTIGDVTYDTSSLGDVGISRIAFSTMRGHVRGEDPLHDPLAPKFRVKGVGKVPVCHQGHRFTLTCFIFDHIYGLREFESSFPLVIGGKSLRECFLRAQWTETGYSLDLPLLPAPIEELIIHTDGSCLSNGRSEQKTASAGYGIHFPQLPRDWDIAIQLRIKDHHTNQRAELLAVIRALQLVQVRSLGCKRMSIFTDSMYAVQGLNEWIPKWRTTNYRTAQKKRVGNSDLFMLLDQEVTKLKDQGVPVALKHVPREGNTAADTLAKSGAQGSSAQSQLNGLTFSTNGKISVGRDFFDKVRPLVQWSPDGAYWVQSKEFPRDEYWEVCLV</sequence>
<evidence type="ECO:0000256" key="4">
    <source>
        <dbReference type="ARBA" id="ARBA00022722"/>
    </source>
</evidence>
<protein>
    <recommendedName>
        <fullName evidence="3">ribonuclease H</fullName>
        <ecNumber evidence="3">3.1.26.4</ecNumber>
    </recommendedName>
</protein>
<dbReference type="GO" id="GO:0043137">
    <property type="term" value="P:DNA replication, removal of RNA primer"/>
    <property type="evidence" value="ECO:0007669"/>
    <property type="project" value="TreeGrafter"/>
</dbReference>
<dbReference type="EMBL" id="CAJPDS010000008">
    <property type="protein sequence ID" value="CAF9909664.1"/>
    <property type="molecule type" value="Genomic_DNA"/>
</dbReference>
<dbReference type="PANTHER" id="PTHR10642:SF26">
    <property type="entry name" value="RIBONUCLEASE H1"/>
    <property type="match status" value="1"/>
</dbReference>
<evidence type="ECO:0000313" key="10">
    <source>
        <dbReference type="Proteomes" id="UP000664521"/>
    </source>
</evidence>
<dbReference type="AlphaFoldDB" id="A0A8H3END4"/>
<dbReference type="Proteomes" id="UP000664521">
    <property type="component" value="Unassembled WGS sequence"/>
</dbReference>
<dbReference type="CDD" id="cd13934">
    <property type="entry name" value="RNase_H_Dikarya_like"/>
    <property type="match status" value="1"/>
</dbReference>
<dbReference type="SUPFAM" id="SSF53098">
    <property type="entry name" value="Ribonuclease H-like"/>
    <property type="match status" value="1"/>
</dbReference>
<organism evidence="9 10">
    <name type="scientific">Heterodermia speciosa</name>
    <dbReference type="NCBI Taxonomy" id="116794"/>
    <lineage>
        <taxon>Eukaryota</taxon>
        <taxon>Fungi</taxon>
        <taxon>Dikarya</taxon>
        <taxon>Ascomycota</taxon>
        <taxon>Pezizomycotina</taxon>
        <taxon>Lecanoromycetes</taxon>
        <taxon>OSLEUM clade</taxon>
        <taxon>Lecanoromycetidae</taxon>
        <taxon>Caliciales</taxon>
        <taxon>Physciaceae</taxon>
        <taxon>Heterodermia</taxon>
    </lineage>
</organism>
<evidence type="ECO:0000256" key="5">
    <source>
        <dbReference type="ARBA" id="ARBA00022723"/>
    </source>
</evidence>
<dbReference type="PANTHER" id="PTHR10642">
    <property type="entry name" value="RIBONUCLEASE H1"/>
    <property type="match status" value="1"/>
</dbReference>
<dbReference type="Gene3D" id="3.30.420.10">
    <property type="entry name" value="Ribonuclease H-like superfamily/Ribonuclease H"/>
    <property type="match status" value="1"/>
</dbReference>
<evidence type="ECO:0000256" key="1">
    <source>
        <dbReference type="ARBA" id="ARBA00000077"/>
    </source>
</evidence>
<evidence type="ECO:0000313" key="9">
    <source>
        <dbReference type="EMBL" id="CAF9909664.1"/>
    </source>
</evidence>
<dbReference type="Pfam" id="PF00075">
    <property type="entry name" value="RNase_H"/>
    <property type="match status" value="1"/>
</dbReference>
<dbReference type="PROSITE" id="PS50879">
    <property type="entry name" value="RNASE_H_1"/>
    <property type="match status" value="1"/>
</dbReference>
<comment type="catalytic activity">
    <reaction evidence="1">
        <text>Endonucleolytic cleavage to 5'-phosphomonoester.</text>
        <dbReference type="EC" id="3.1.26.4"/>
    </reaction>
</comment>
<dbReference type="GO" id="GO:0046872">
    <property type="term" value="F:metal ion binding"/>
    <property type="evidence" value="ECO:0007669"/>
    <property type="project" value="UniProtKB-KW"/>
</dbReference>
<dbReference type="InterPro" id="IPR036397">
    <property type="entry name" value="RNaseH_sf"/>
</dbReference>
<keyword evidence="10" id="KW-1185">Reference proteome</keyword>
<evidence type="ECO:0000259" key="8">
    <source>
        <dbReference type="PROSITE" id="PS50879"/>
    </source>
</evidence>
<evidence type="ECO:0000256" key="6">
    <source>
        <dbReference type="ARBA" id="ARBA00022759"/>
    </source>
</evidence>
<name>A0A8H3END4_9LECA</name>
<feature type="domain" description="RNase H type-1" evidence="8">
    <location>
        <begin position="168"/>
        <end position="323"/>
    </location>
</feature>
<dbReference type="InterPro" id="IPR012337">
    <property type="entry name" value="RNaseH-like_sf"/>
</dbReference>
<keyword evidence="4" id="KW-0540">Nuclease</keyword>
<evidence type="ECO:0000256" key="3">
    <source>
        <dbReference type="ARBA" id="ARBA00012180"/>
    </source>
</evidence>
<evidence type="ECO:0000256" key="7">
    <source>
        <dbReference type="ARBA" id="ARBA00022801"/>
    </source>
</evidence>
<accession>A0A8H3END4</accession>
<dbReference type="InterPro" id="IPR002156">
    <property type="entry name" value="RNaseH_domain"/>
</dbReference>
<reference evidence="9" key="1">
    <citation type="submission" date="2021-03" db="EMBL/GenBank/DDBJ databases">
        <authorList>
            <person name="Tagirdzhanova G."/>
        </authorList>
    </citation>
    <scope>NUCLEOTIDE SEQUENCE</scope>
</reference>
<dbReference type="OrthoDB" id="407198at2759"/>
<gene>
    <name evidence="9" type="primary">RNASEH1</name>
    <name evidence="9" type="ORF">HETSPECPRED_009490</name>
</gene>
<comment type="similarity">
    <text evidence="2">Belongs to the RNase H family.</text>
</comment>
<evidence type="ECO:0000256" key="2">
    <source>
        <dbReference type="ARBA" id="ARBA00005300"/>
    </source>
</evidence>
<comment type="caution">
    <text evidence="9">The sequence shown here is derived from an EMBL/GenBank/DDBJ whole genome shotgun (WGS) entry which is preliminary data.</text>
</comment>
<keyword evidence="7" id="KW-0378">Hydrolase</keyword>
<dbReference type="GO" id="GO:0003676">
    <property type="term" value="F:nucleic acid binding"/>
    <property type="evidence" value="ECO:0007669"/>
    <property type="project" value="InterPro"/>
</dbReference>
<keyword evidence="6" id="KW-0255">Endonuclease</keyword>
<proteinExistence type="inferred from homology"/>
<keyword evidence="5" id="KW-0479">Metal-binding</keyword>
<dbReference type="InterPro" id="IPR050092">
    <property type="entry name" value="RNase_H"/>
</dbReference>
<dbReference type="EC" id="3.1.26.4" evidence="3"/>
<dbReference type="GO" id="GO:0004523">
    <property type="term" value="F:RNA-DNA hybrid ribonuclease activity"/>
    <property type="evidence" value="ECO:0007669"/>
    <property type="project" value="UniProtKB-EC"/>
</dbReference>